<sequence>MAVSISSITATLPSHWKYISEGGATIVFSYVGPPNPDFDGMVLRLRKSGVQTPVLEKQAFGTVAEEEEPDDSSIVFQETCMKRLIPPVHLPKLQSVQVEKAWLEELSRAHQQDRPLQRTVSGGIDTTKSKAVLATDLVGGSGLAVEIKPKWSFLPNKMYLSAVSCSIKANTCRFCMHSRMKSKEGETVSLGYCPLDLFSGNRGRMKQAVHSLYDSWLTSDGTVNNLKIFVKGTKIGVDQACISHHVRKFSMFSPEAYEESDENVRETFSEAILTLLVNTPVLRVLNKVQRTLDSLDIEGLSLLWREAHSPANPPQSTNGYTHSGRAIGVGEPNPSLADWSAFIDEYLTRSPDLEDLRYHLLAYLLSATFKDCSIMIRMDLLDPRRPQEVVDPSKVTVIDLDPKNMTRLSKWEKLDETIVREYSAIPLADRKTCLDDWVDEA</sequence>
<dbReference type="EC" id="2.7.1.158" evidence="2 8"/>
<dbReference type="PANTHER" id="PTHR14456">
    <property type="entry name" value="INOSITOL POLYPHOSPHATE KINASE 1"/>
    <property type="match status" value="1"/>
</dbReference>
<comment type="catalytic activity">
    <reaction evidence="1 8">
        <text>1D-myo-inositol 1,3,4,5,6-pentakisphosphate + ATP = 1D-myo-inositol hexakisphosphate + ADP + H(+)</text>
        <dbReference type="Rhea" id="RHEA:20313"/>
        <dbReference type="ChEBI" id="CHEBI:15378"/>
        <dbReference type="ChEBI" id="CHEBI:30616"/>
        <dbReference type="ChEBI" id="CHEBI:57733"/>
        <dbReference type="ChEBI" id="CHEBI:58130"/>
        <dbReference type="ChEBI" id="CHEBI:456216"/>
        <dbReference type="EC" id="2.7.1.158"/>
    </reaction>
</comment>
<dbReference type="InterPro" id="IPR009286">
    <property type="entry name" value="Ins_P5_2-kin"/>
</dbReference>
<evidence type="ECO:0000256" key="4">
    <source>
        <dbReference type="ARBA" id="ARBA00022679"/>
    </source>
</evidence>
<evidence type="ECO:0000256" key="7">
    <source>
        <dbReference type="ARBA" id="ARBA00022840"/>
    </source>
</evidence>
<dbReference type="Gene3D" id="3.30.200.110">
    <property type="entry name" value="Inositol-pentakisphosphate 2-kinase, N-lobe"/>
    <property type="match status" value="1"/>
</dbReference>
<name>A0AA39JFJ8_9AGAR</name>
<comment type="domain">
    <text evidence="8">The EXKPK motif is conserved in inositol-pentakisphosphate 2-kinases of both family 1 and 2.</text>
</comment>
<dbReference type="GO" id="GO:0005634">
    <property type="term" value="C:nucleus"/>
    <property type="evidence" value="ECO:0007669"/>
    <property type="project" value="TreeGrafter"/>
</dbReference>
<evidence type="ECO:0000313" key="9">
    <source>
        <dbReference type="EMBL" id="KAK0441045.1"/>
    </source>
</evidence>
<reference evidence="9" key="1">
    <citation type="submission" date="2023-06" db="EMBL/GenBank/DDBJ databases">
        <authorList>
            <consortium name="Lawrence Berkeley National Laboratory"/>
            <person name="Ahrendt S."/>
            <person name="Sahu N."/>
            <person name="Indic B."/>
            <person name="Wong-Bajracharya J."/>
            <person name="Merenyi Z."/>
            <person name="Ke H.-M."/>
            <person name="Monk M."/>
            <person name="Kocsube S."/>
            <person name="Drula E."/>
            <person name="Lipzen A."/>
            <person name="Balint B."/>
            <person name="Henrissat B."/>
            <person name="Andreopoulos B."/>
            <person name="Martin F.M."/>
            <person name="Harder C.B."/>
            <person name="Rigling D."/>
            <person name="Ford K.L."/>
            <person name="Foster G.D."/>
            <person name="Pangilinan J."/>
            <person name="Papanicolaou A."/>
            <person name="Barry K."/>
            <person name="LaButti K."/>
            <person name="Viragh M."/>
            <person name="Koriabine M."/>
            <person name="Yan M."/>
            <person name="Riley R."/>
            <person name="Champramary S."/>
            <person name="Plett K.L."/>
            <person name="Tsai I.J."/>
            <person name="Slot J."/>
            <person name="Sipos G."/>
            <person name="Plett J."/>
            <person name="Nagy L.G."/>
            <person name="Grigoriev I.V."/>
        </authorList>
    </citation>
    <scope>NUCLEOTIDE SEQUENCE</scope>
    <source>
        <strain evidence="9">FPL87.14</strain>
    </source>
</reference>
<dbReference type="InterPro" id="IPR043001">
    <property type="entry name" value="IP5_2-K_N_lobe"/>
</dbReference>
<accession>A0AA39JFJ8</accession>
<keyword evidence="7 8" id="KW-0067">ATP-binding</keyword>
<evidence type="ECO:0000256" key="5">
    <source>
        <dbReference type="ARBA" id="ARBA00022741"/>
    </source>
</evidence>
<comment type="caution">
    <text evidence="9">The sequence shown here is derived from an EMBL/GenBank/DDBJ whole genome shotgun (WGS) entry which is preliminary data.</text>
</comment>
<dbReference type="Proteomes" id="UP001175226">
    <property type="component" value="Unassembled WGS sequence"/>
</dbReference>
<evidence type="ECO:0000256" key="8">
    <source>
        <dbReference type="RuleBase" id="RU364126"/>
    </source>
</evidence>
<keyword evidence="10" id="KW-1185">Reference proteome</keyword>
<dbReference type="GO" id="GO:0035299">
    <property type="term" value="F:inositol-1,3,4,5,6-pentakisphosphate 2-kinase activity"/>
    <property type="evidence" value="ECO:0007669"/>
    <property type="project" value="UniProtKB-EC"/>
</dbReference>
<evidence type="ECO:0000256" key="6">
    <source>
        <dbReference type="ARBA" id="ARBA00022777"/>
    </source>
</evidence>
<organism evidence="9 10">
    <name type="scientific">Armillaria borealis</name>
    <dbReference type="NCBI Taxonomy" id="47425"/>
    <lineage>
        <taxon>Eukaryota</taxon>
        <taxon>Fungi</taxon>
        <taxon>Dikarya</taxon>
        <taxon>Basidiomycota</taxon>
        <taxon>Agaricomycotina</taxon>
        <taxon>Agaricomycetes</taxon>
        <taxon>Agaricomycetidae</taxon>
        <taxon>Agaricales</taxon>
        <taxon>Marasmiineae</taxon>
        <taxon>Physalacriaceae</taxon>
        <taxon>Armillaria</taxon>
    </lineage>
</organism>
<dbReference type="Pfam" id="PF06090">
    <property type="entry name" value="Ins_P5_2-kin"/>
    <property type="match status" value="1"/>
</dbReference>
<keyword evidence="6 8" id="KW-0418">Kinase</keyword>
<keyword evidence="4 8" id="KW-0808">Transferase</keyword>
<keyword evidence="5 8" id="KW-0547">Nucleotide-binding</keyword>
<evidence type="ECO:0000256" key="2">
    <source>
        <dbReference type="ARBA" id="ARBA00012023"/>
    </source>
</evidence>
<dbReference type="PANTHER" id="PTHR14456:SF2">
    <property type="entry name" value="INOSITOL-PENTAKISPHOSPHATE 2-KINASE"/>
    <property type="match status" value="1"/>
</dbReference>
<comment type="function">
    <text evidence="8">Phosphorylates Ins(1,3,4,5,6)P5 at position 2 to form Ins(1,2,3,4,5,6)P6 (InsP6 or phytate).</text>
</comment>
<gene>
    <name evidence="9" type="ORF">EV421DRAFT_1712091</name>
</gene>
<evidence type="ECO:0000313" key="10">
    <source>
        <dbReference type="Proteomes" id="UP001175226"/>
    </source>
</evidence>
<proteinExistence type="predicted"/>
<dbReference type="GO" id="GO:0032958">
    <property type="term" value="P:inositol phosphate biosynthetic process"/>
    <property type="evidence" value="ECO:0007669"/>
    <property type="project" value="TreeGrafter"/>
</dbReference>
<dbReference type="AlphaFoldDB" id="A0AA39JFJ8"/>
<protein>
    <recommendedName>
        <fullName evidence="3 8">Inositol-pentakisphosphate 2-kinase</fullName>
        <ecNumber evidence="2 8">2.7.1.158</ecNumber>
    </recommendedName>
</protein>
<dbReference type="EMBL" id="JAUEPT010000031">
    <property type="protein sequence ID" value="KAK0441045.1"/>
    <property type="molecule type" value="Genomic_DNA"/>
</dbReference>
<evidence type="ECO:0000256" key="3">
    <source>
        <dbReference type="ARBA" id="ARBA00014846"/>
    </source>
</evidence>
<dbReference type="GO" id="GO:0005524">
    <property type="term" value="F:ATP binding"/>
    <property type="evidence" value="ECO:0007669"/>
    <property type="project" value="UniProtKB-KW"/>
</dbReference>
<evidence type="ECO:0000256" key="1">
    <source>
        <dbReference type="ARBA" id="ARBA00001774"/>
    </source>
</evidence>